<dbReference type="Pfam" id="PF00001">
    <property type="entry name" value="7tm_1"/>
    <property type="match status" value="1"/>
</dbReference>
<dbReference type="Proteomes" id="UP000683360">
    <property type="component" value="Unassembled WGS sequence"/>
</dbReference>
<evidence type="ECO:0000313" key="8">
    <source>
        <dbReference type="Proteomes" id="UP000683360"/>
    </source>
</evidence>
<protein>
    <recommendedName>
        <fullName evidence="6">G-protein coupled receptors family 1 profile domain-containing protein</fullName>
    </recommendedName>
</protein>
<feature type="transmembrane region" description="Helical" evidence="5">
    <location>
        <begin position="291"/>
        <end position="313"/>
    </location>
</feature>
<proteinExistence type="predicted"/>
<evidence type="ECO:0000259" key="6">
    <source>
        <dbReference type="PROSITE" id="PS50262"/>
    </source>
</evidence>
<feature type="transmembrane region" description="Helical" evidence="5">
    <location>
        <begin position="248"/>
        <end position="270"/>
    </location>
</feature>
<sequence length="414" mass="47296">MIRVGIVHFRVTTKKTRNSHLGKLNGDDVQKTRWISIVSSSEVYLMFYISVGLETDIMTSYNHTLDIEGTFIAPTSGTDFDMRKYSIPILCIIGFIGNTLSTVLFLGRSLRGFSCCVFLGVRSVTDNGFLATLFIAWFDFLDVRLFHTTGICHIMVFLAYICSFLSVWCVVCVTIENYVRVSYPSLVKLYCTSKTAWMIILFLTFSSFCIYNMPLWSNEIAEIYQSYYCVTKEEFQNYQLVLTYIDTAVTLIIPLIIILTLMFIIVYKGFRTSKRRLRLGHHRRKYRSTPSYGTVTGLLTAVSITFLCLHTPIHIFKLKVIIETISTKNGMKVNPTERTIGNVFQVMYYLNASVNILVYYVCGGNFRKVFKKVLCKDVSCCCYGKQEEDRLSDAGTTELTSILDKGDGRTRKSL</sequence>
<dbReference type="PROSITE" id="PS50262">
    <property type="entry name" value="G_PROTEIN_RECEP_F1_2"/>
    <property type="match status" value="1"/>
</dbReference>
<dbReference type="GO" id="GO:0016020">
    <property type="term" value="C:membrane"/>
    <property type="evidence" value="ECO:0007669"/>
    <property type="project" value="UniProtKB-SubCell"/>
</dbReference>
<evidence type="ECO:0000313" key="7">
    <source>
        <dbReference type="EMBL" id="CAG2215632.1"/>
    </source>
</evidence>
<feature type="transmembrane region" description="Helical" evidence="5">
    <location>
        <begin position="85"/>
        <end position="106"/>
    </location>
</feature>
<comment type="caution">
    <text evidence="7">The sequence shown here is derived from an EMBL/GenBank/DDBJ whole genome shotgun (WGS) entry which is preliminary data.</text>
</comment>
<dbReference type="PANTHER" id="PTHR46641">
    <property type="entry name" value="FMRFAMIDE RECEPTOR-RELATED"/>
    <property type="match status" value="1"/>
</dbReference>
<dbReference type="GO" id="GO:0004930">
    <property type="term" value="F:G protein-coupled receptor activity"/>
    <property type="evidence" value="ECO:0007669"/>
    <property type="project" value="InterPro"/>
</dbReference>
<accession>A0A8S3SB38</accession>
<dbReference type="AlphaFoldDB" id="A0A8S3SB38"/>
<dbReference type="Gene3D" id="1.20.1070.10">
    <property type="entry name" value="Rhodopsin 7-helix transmembrane proteins"/>
    <property type="match status" value="1"/>
</dbReference>
<feature type="transmembrane region" description="Helical" evidence="5">
    <location>
        <begin position="196"/>
        <end position="216"/>
    </location>
</feature>
<evidence type="ECO:0000256" key="3">
    <source>
        <dbReference type="ARBA" id="ARBA00022989"/>
    </source>
</evidence>
<feature type="transmembrane region" description="Helical" evidence="5">
    <location>
        <begin position="113"/>
        <end position="138"/>
    </location>
</feature>
<evidence type="ECO:0000256" key="5">
    <source>
        <dbReference type="SAM" id="Phobius"/>
    </source>
</evidence>
<keyword evidence="4 5" id="KW-0472">Membrane</keyword>
<keyword evidence="2 5" id="KW-0812">Transmembrane</keyword>
<evidence type="ECO:0000256" key="4">
    <source>
        <dbReference type="ARBA" id="ARBA00023136"/>
    </source>
</evidence>
<dbReference type="EMBL" id="CAJPWZ010001449">
    <property type="protein sequence ID" value="CAG2215632.1"/>
    <property type="molecule type" value="Genomic_DNA"/>
</dbReference>
<feature type="transmembrane region" description="Helical" evidence="5">
    <location>
        <begin position="150"/>
        <end position="175"/>
    </location>
</feature>
<evidence type="ECO:0000256" key="1">
    <source>
        <dbReference type="ARBA" id="ARBA00004370"/>
    </source>
</evidence>
<comment type="subcellular location">
    <subcellularLocation>
        <location evidence="1">Membrane</location>
    </subcellularLocation>
</comment>
<dbReference type="PRINTS" id="PR00237">
    <property type="entry name" value="GPCRRHODOPSN"/>
</dbReference>
<name>A0A8S3SB38_MYTED</name>
<dbReference type="SUPFAM" id="SSF81321">
    <property type="entry name" value="Family A G protein-coupled receptor-like"/>
    <property type="match status" value="1"/>
</dbReference>
<feature type="domain" description="G-protein coupled receptors family 1 profile" evidence="6">
    <location>
        <begin position="97"/>
        <end position="359"/>
    </location>
</feature>
<dbReference type="InterPro" id="IPR017452">
    <property type="entry name" value="GPCR_Rhodpsn_7TM"/>
</dbReference>
<dbReference type="InterPro" id="IPR000276">
    <property type="entry name" value="GPCR_Rhodpsn"/>
</dbReference>
<keyword evidence="8" id="KW-1185">Reference proteome</keyword>
<reference evidence="7" key="1">
    <citation type="submission" date="2021-03" db="EMBL/GenBank/DDBJ databases">
        <authorList>
            <person name="Bekaert M."/>
        </authorList>
    </citation>
    <scope>NUCLEOTIDE SEQUENCE</scope>
</reference>
<dbReference type="OrthoDB" id="9990906at2759"/>
<dbReference type="PANTHER" id="PTHR46641:SF18">
    <property type="entry name" value="G-PROTEIN COUPLED RECEPTORS FAMILY 1 PROFILE DOMAIN-CONTAINING PROTEIN"/>
    <property type="match status" value="1"/>
</dbReference>
<keyword evidence="3 5" id="KW-1133">Transmembrane helix</keyword>
<organism evidence="7 8">
    <name type="scientific">Mytilus edulis</name>
    <name type="common">Blue mussel</name>
    <dbReference type="NCBI Taxonomy" id="6550"/>
    <lineage>
        <taxon>Eukaryota</taxon>
        <taxon>Metazoa</taxon>
        <taxon>Spiralia</taxon>
        <taxon>Lophotrochozoa</taxon>
        <taxon>Mollusca</taxon>
        <taxon>Bivalvia</taxon>
        <taxon>Autobranchia</taxon>
        <taxon>Pteriomorphia</taxon>
        <taxon>Mytilida</taxon>
        <taxon>Mytiloidea</taxon>
        <taxon>Mytilidae</taxon>
        <taxon>Mytilinae</taxon>
        <taxon>Mytilus</taxon>
    </lineage>
</organism>
<dbReference type="InterPro" id="IPR052954">
    <property type="entry name" value="GPCR-Ligand_Int"/>
</dbReference>
<gene>
    <name evidence="7" type="ORF">MEDL_29402</name>
</gene>
<feature type="transmembrane region" description="Helical" evidence="5">
    <location>
        <begin position="343"/>
        <end position="362"/>
    </location>
</feature>
<evidence type="ECO:0000256" key="2">
    <source>
        <dbReference type="ARBA" id="ARBA00022692"/>
    </source>
</evidence>